<reference evidence="11 12" key="6">
    <citation type="journal article" date="2011" name="Appl. Environ. Microbiol.">
        <title>Involvement of the azorhizobial chromosome partition gene (parA) in the onset of bacteroid differentiation during Sesbania rostrata stem nodule development.</title>
        <authorList>
            <person name="Liu CT."/>
            <person name="Lee KB."/>
            <person name="Wang YS."/>
            <person name="Peng MH."/>
            <person name="Lee KT."/>
            <person name="Suzuki S."/>
            <person name="Suzuki T."/>
            <person name="Oyaizu H."/>
        </authorList>
    </citation>
    <scope>NUCLEOTIDE SEQUENCE [LARGE SCALE GENOMIC DNA]</scope>
    <source>
        <strain evidence="12">ATCC 43989 / DSM 5975 / JCM 20966 / LMG 6465 / NBRC 14845 / NCIMB 13405 / ORS 571</strain>
    </source>
</reference>
<dbReference type="Proteomes" id="UP000000270">
    <property type="component" value="Chromosome"/>
</dbReference>
<dbReference type="GO" id="GO:0005886">
    <property type="term" value="C:plasma membrane"/>
    <property type="evidence" value="ECO:0007669"/>
    <property type="project" value="UniProtKB-SubCell"/>
</dbReference>
<evidence type="ECO:0000256" key="9">
    <source>
        <dbReference type="RuleBase" id="RU364070"/>
    </source>
</evidence>
<feature type="transmembrane region" description="Helical" evidence="9">
    <location>
        <begin position="400"/>
        <end position="421"/>
    </location>
</feature>
<comment type="similarity">
    <text evidence="2 9">Belongs to the resistance-nodulation-cell division (RND) (TC 2.A.6) family.</text>
</comment>
<dbReference type="HOGENOM" id="CLU_002755_1_2_5"/>
<keyword evidence="6 9" id="KW-0812">Transmembrane</keyword>
<proteinExistence type="inferred from homology"/>
<dbReference type="PANTHER" id="PTHR32063">
    <property type="match status" value="1"/>
</dbReference>
<reference evidence="11 12" key="1">
    <citation type="journal article" date="2007" name="Appl. Environ. Microbiol.">
        <title>Rhizobial factors required for stem nodule maturation and maintenance in Sesbania rostrata-Azorhizobium caulinodans ORS571 symbiosis.</title>
        <authorList>
            <person name="Suzuki S."/>
            <person name="Aono T."/>
            <person name="Lee KB."/>
            <person name="Suzuki T."/>
            <person name="Liu CT."/>
            <person name="Miwa H."/>
            <person name="Wakao S."/>
            <person name="Iki T."/>
            <person name="Oyaizu H."/>
        </authorList>
    </citation>
    <scope>NUCLEOTIDE SEQUENCE [LARGE SCALE GENOMIC DNA]</scope>
    <source>
        <strain evidence="12">ATCC 43989 / DSM 5975 / JCM 20966 / LMG 6465 / NBRC 14845 / NCIMB 13405 / ORS 571</strain>
    </source>
</reference>
<evidence type="ECO:0000256" key="6">
    <source>
        <dbReference type="ARBA" id="ARBA00022692"/>
    </source>
</evidence>
<dbReference type="PRINTS" id="PR00702">
    <property type="entry name" value="ACRIFLAVINRP"/>
</dbReference>
<dbReference type="GO" id="GO:0042910">
    <property type="term" value="F:xenobiotic transmembrane transporter activity"/>
    <property type="evidence" value="ECO:0007669"/>
    <property type="project" value="TreeGrafter"/>
</dbReference>
<dbReference type="InterPro" id="IPR004764">
    <property type="entry name" value="MdtF-like"/>
</dbReference>
<dbReference type="Gene3D" id="3.30.70.1320">
    <property type="entry name" value="Multidrug efflux transporter AcrB pore domain like"/>
    <property type="match status" value="1"/>
</dbReference>
<feature type="transmembrane region" description="Helical" evidence="9">
    <location>
        <begin position="928"/>
        <end position="951"/>
    </location>
</feature>
<protein>
    <recommendedName>
        <fullName evidence="9">Efflux pump membrane transporter</fullName>
    </recommendedName>
</protein>
<dbReference type="RefSeq" id="WP_012171828.1">
    <property type="nucleotide sequence ID" value="NC_009937.1"/>
</dbReference>
<feature type="transmembrane region" description="Helical" evidence="9">
    <location>
        <begin position="539"/>
        <end position="556"/>
    </location>
</feature>
<sequence length="1069" mass="114413">MISRFFIERPVLANVLALFFVLIGAVCVLRLPVAQYPNIVPPTVTVSVNYPGASAKTLVDTVALPIEQQVNGVEGMLYMQSWSASDGTYTLVVTFAIGTDPNMAQVLVQNRVSIALASLPQSVQQQGVTVLQKGTSILEFVALTSPTGQYDGLYLSNYAIINIQNELARLPGVGNVVVFGAGEYAMRVWLDPDHLQAYGLTPSDVINAIQGQSQEVTAGQTGMPPAPNGTSFQYTVNIKGRLNDVPDYENIIVKVNNDNGGQIVRVRDVGRVELGAQSYSKTFTLDNKPATGIAIFQLPSANALDVAKSVKAKMEDLKTSFPQGVAYEIPFDTTLFVTASIDEVYKTLYEAGILVLVVIIVFLQDWRATLVPATTVPVTIIGAFAAMAAMGFTINLSTLFALILAIGIVVDDAIVIVEGVARHIEEGMPGRPAAEKAMDELFGPVIGITLVLMSVFLPASFIPGLTGQMFKQFALVIAATALISAINAATLKPTQCALWLRPPTPPEKRNAFYRGFNAVYNKCEHWYAGLISRMVHHSALMVVGALILIGIAGYGITRVPTAFLPIEDQGYFVISVQLPDGASTERTTKVVANASEIAQKIPGVANVIAITGISVLDNNSSLSNAGVLYVTLDPWGAREKQKGEDLLSLYERFNKDMSQIQEASVLVLVPPAIQGIGNAAGFTMQPLIRNGNFDYQLLYNATQAILEKANGQTALSHVGSSFRVGSPQLEVEVNRIKAETLGITVKQVFNTISSYVGSTYVTQINKFGNVFQVYAQADAKFRVRPEDLGNLKVKAGNGTMVPIGTLIDIRVLPGAPLISLYNVYPTATVVGTNARGFSSGQALDIMEQIAKATLPQGMGFEWTAMSYQEKQVGSQMYFVFGLAILLVYMVLAGQYESWIQPLSVILAVPLALLGTVGALLGLGVANNLYTQIGLVLLIALASKNAILIVEYAREKRAEGMDIMDAAVEAARLRFRPILMTSFAFILGVLPLVFATGAGANSRKSIGIAVVSGMLASTCLAVLFVPSFYTVLQRFEEKFLKKAPPAHGAGHGAPPPDGDKGPEGASHVSA</sequence>
<comment type="subcellular location">
    <subcellularLocation>
        <location evidence="1 9">Cell inner membrane</location>
        <topology evidence="1 9">Multi-pass membrane protein</topology>
    </subcellularLocation>
</comment>
<feature type="transmembrane region" description="Helical" evidence="9">
    <location>
        <begin position="1005"/>
        <end position="1031"/>
    </location>
</feature>
<feature type="transmembrane region" description="Helical" evidence="9">
    <location>
        <begin position="370"/>
        <end position="394"/>
    </location>
</feature>
<keyword evidence="4" id="KW-1003">Cell membrane</keyword>
<reference evidence="11 12" key="5">
    <citation type="journal article" date="2010" name="Appl. Environ. Microbiol.">
        <title>phrR-like gene praR of Azorhizobium caulinodans ORS571 is essential for symbiosis with Sesbania rostrata and is involved in expression of reb genes.</title>
        <authorList>
            <person name="Akiba N."/>
            <person name="Aono T."/>
            <person name="Toyazaki H."/>
            <person name="Sato S."/>
            <person name="Oyaizu H."/>
        </authorList>
    </citation>
    <scope>NUCLEOTIDE SEQUENCE [LARGE SCALE GENOMIC DNA]</scope>
    <source>
        <strain evidence="12">ATCC 43989 / DSM 5975 / JCM 20966 / LMG 6465 / NBRC 14845 / NCIMB 13405 / ORS 571</strain>
    </source>
</reference>
<evidence type="ECO:0000256" key="4">
    <source>
        <dbReference type="ARBA" id="ARBA00022475"/>
    </source>
</evidence>
<dbReference type="Gene3D" id="3.30.70.1430">
    <property type="entry name" value="Multidrug efflux transporter AcrB pore domain"/>
    <property type="match status" value="2"/>
</dbReference>
<name>A8IHP8_AZOC5</name>
<organism evidence="11 12">
    <name type="scientific">Azorhizobium caulinodans (strain ATCC 43989 / DSM 5975 / JCM 20966 / LMG 6465 / NBRC 14845 / NCIMB 13405 / ORS 571)</name>
    <dbReference type="NCBI Taxonomy" id="438753"/>
    <lineage>
        <taxon>Bacteria</taxon>
        <taxon>Pseudomonadati</taxon>
        <taxon>Pseudomonadota</taxon>
        <taxon>Alphaproteobacteria</taxon>
        <taxon>Hyphomicrobiales</taxon>
        <taxon>Xanthobacteraceae</taxon>
        <taxon>Azorhizobium</taxon>
    </lineage>
</organism>
<feature type="transmembrane region" description="Helical" evidence="9">
    <location>
        <begin position="12"/>
        <end position="33"/>
    </location>
</feature>
<keyword evidence="7 9" id="KW-1133">Transmembrane helix</keyword>
<dbReference type="KEGG" id="azc:AZC_3305"/>
<dbReference type="Gene3D" id="1.20.1640.10">
    <property type="entry name" value="Multidrug efflux transporter AcrB transmembrane domain"/>
    <property type="match status" value="2"/>
</dbReference>
<dbReference type="STRING" id="438753.AZC_3305"/>
<reference evidence="11 12" key="4">
    <citation type="journal article" date="2009" name="Appl. Environ. Microbiol.">
        <title>Comparative genome-wide transcriptional profiling of Azorhizobium caulinodans ORS571 grown under free-living and symbiotic conditions.</title>
        <authorList>
            <person name="Tsukada S."/>
            <person name="Aono T."/>
            <person name="Akiba N."/>
            <person name="Lee KB."/>
            <person name="Liu CT."/>
            <person name="Toyazaki H."/>
            <person name="Oyaizu H."/>
        </authorList>
    </citation>
    <scope>NUCLEOTIDE SEQUENCE [LARGE SCALE GENOMIC DNA]</scope>
    <source>
        <strain evidence="12">ATCC 43989 / DSM 5975 / JCM 20966 / LMG 6465 / NBRC 14845 / NCIMB 13405 / ORS 571</strain>
    </source>
</reference>
<feature type="region of interest" description="Disordered" evidence="10">
    <location>
        <begin position="1042"/>
        <end position="1069"/>
    </location>
</feature>
<dbReference type="eggNOG" id="COG0841">
    <property type="taxonomic scope" value="Bacteria"/>
</dbReference>
<keyword evidence="5 9" id="KW-0997">Cell inner membrane</keyword>
<dbReference type="SUPFAM" id="SSF82866">
    <property type="entry name" value="Multidrug efflux transporter AcrB transmembrane domain"/>
    <property type="match status" value="2"/>
</dbReference>
<reference evidence="12" key="2">
    <citation type="submission" date="2007-04" db="EMBL/GenBank/DDBJ databases">
        <title>Complete genome sequence of the nitrogen-fixing bacterium Azorhizobium caulinodans ORS571.</title>
        <authorList>
            <person name="Lee K.B."/>
            <person name="Backer P.D."/>
            <person name="Aono T."/>
            <person name="Liu C.T."/>
            <person name="Suzuki S."/>
            <person name="Suzuki T."/>
            <person name="Kaneko T."/>
            <person name="Yamada M."/>
            <person name="Tabata S."/>
            <person name="Kupfer D.M."/>
            <person name="Najar F.Z."/>
            <person name="Wiley G.B."/>
            <person name="Roe B."/>
            <person name="Binnewies T."/>
            <person name="Ussery D."/>
            <person name="Vereecke D."/>
            <person name="Gevers D."/>
            <person name="Holsters M."/>
            <person name="Oyaizu H."/>
        </authorList>
    </citation>
    <scope>NUCLEOTIDE SEQUENCE [LARGE SCALE GENOMIC DNA]</scope>
    <source>
        <strain evidence="12">ATCC 43989 / DSM 5975 / JCM 20966 / LMG 6465 / NBRC 14845 / NCIMB 13405 / ORS 571</strain>
    </source>
</reference>
<dbReference type="GO" id="GO:0015562">
    <property type="term" value="F:efflux transmembrane transporter activity"/>
    <property type="evidence" value="ECO:0007669"/>
    <property type="project" value="InterPro"/>
</dbReference>
<dbReference type="EMBL" id="AP009384">
    <property type="protein sequence ID" value="BAF89303.1"/>
    <property type="molecule type" value="Genomic_DNA"/>
</dbReference>
<dbReference type="SUPFAM" id="SSF82693">
    <property type="entry name" value="Multidrug efflux transporter AcrB pore domain, PN1, PN2, PC1 and PC2 subdomains"/>
    <property type="match status" value="4"/>
</dbReference>
<evidence type="ECO:0000256" key="10">
    <source>
        <dbReference type="SAM" id="MobiDB-lite"/>
    </source>
</evidence>
<feature type="transmembrane region" description="Helical" evidence="9">
    <location>
        <begin position="972"/>
        <end position="993"/>
    </location>
</feature>
<evidence type="ECO:0000256" key="7">
    <source>
        <dbReference type="ARBA" id="ARBA00022989"/>
    </source>
</evidence>
<evidence type="ECO:0000256" key="8">
    <source>
        <dbReference type="ARBA" id="ARBA00023136"/>
    </source>
</evidence>
<dbReference type="AlphaFoldDB" id="A8IHP8"/>
<feature type="transmembrane region" description="Helical" evidence="9">
    <location>
        <begin position="344"/>
        <end position="363"/>
    </location>
</feature>
<dbReference type="Gene3D" id="3.30.2090.10">
    <property type="entry name" value="Multidrug efflux transporter AcrB TolC docking domain, DN and DC subdomains"/>
    <property type="match status" value="2"/>
</dbReference>
<evidence type="ECO:0000256" key="1">
    <source>
        <dbReference type="ARBA" id="ARBA00004429"/>
    </source>
</evidence>
<evidence type="ECO:0000256" key="3">
    <source>
        <dbReference type="ARBA" id="ARBA00022448"/>
    </source>
</evidence>
<dbReference type="InterPro" id="IPR001036">
    <property type="entry name" value="Acrflvin-R"/>
</dbReference>
<dbReference type="GO" id="GO:0009636">
    <property type="term" value="P:response to toxic substance"/>
    <property type="evidence" value="ECO:0007669"/>
    <property type="project" value="UniProtKB-ARBA"/>
</dbReference>
<evidence type="ECO:0000256" key="5">
    <source>
        <dbReference type="ARBA" id="ARBA00022519"/>
    </source>
</evidence>
<keyword evidence="8 9" id="KW-0472">Membrane</keyword>
<accession>A8IHP8</accession>
<evidence type="ECO:0000256" key="2">
    <source>
        <dbReference type="ARBA" id="ARBA00010942"/>
    </source>
</evidence>
<dbReference type="NCBIfam" id="TIGR00915">
    <property type="entry name" value="2A0602"/>
    <property type="match status" value="1"/>
</dbReference>
<reference evidence="11 12" key="3">
    <citation type="journal article" date="2008" name="BMC Genomics">
        <title>The genome of the versatile nitrogen fixer Azorhizobium caulinodans ORS571.</title>
        <authorList>
            <person name="Lee KB."/>
            <person name="Backer P.D."/>
            <person name="Aono T."/>
            <person name="Liu CT."/>
            <person name="Suzuki S."/>
            <person name="Suzuki T."/>
            <person name="Kaneko T."/>
            <person name="Yamada M."/>
            <person name="Tabata S."/>
            <person name="Kupfer D.M."/>
            <person name="Najar F.Z."/>
            <person name="Wiley G.B."/>
            <person name="Roe B."/>
            <person name="Binnewies T.T."/>
            <person name="Ussery D.W."/>
            <person name="D'Haeze W."/>
            <person name="Herder J.D."/>
            <person name="Gevers D."/>
            <person name="Vereecke D."/>
            <person name="Holsters M."/>
            <person name="Oyaizu H."/>
        </authorList>
    </citation>
    <scope>NUCLEOTIDE SEQUENCE [LARGE SCALE GENOMIC DNA]</scope>
    <source>
        <strain evidence="12">ATCC 43989 / DSM 5975 / JCM 20966 / LMG 6465 / NBRC 14845 / NCIMB 13405 / ORS 571</strain>
    </source>
</reference>
<feature type="transmembrane region" description="Helical" evidence="9">
    <location>
        <begin position="876"/>
        <end position="895"/>
    </location>
</feature>
<evidence type="ECO:0000313" key="11">
    <source>
        <dbReference type="EMBL" id="BAF89303.1"/>
    </source>
</evidence>
<dbReference type="FunFam" id="3.30.70.1430:FF:000001">
    <property type="entry name" value="Efflux pump membrane transporter"/>
    <property type="match status" value="1"/>
</dbReference>
<dbReference type="Gene3D" id="3.30.70.1440">
    <property type="entry name" value="Multidrug efflux transporter AcrB pore domain"/>
    <property type="match status" value="1"/>
</dbReference>
<feature type="transmembrane region" description="Helical" evidence="9">
    <location>
        <begin position="902"/>
        <end position="922"/>
    </location>
</feature>
<dbReference type="SUPFAM" id="SSF82714">
    <property type="entry name" value="Multidrug efflux transporter AcrB TolC docking domain, DN and DC subdomains"/>
    <property type="match status" value="2"/>
</dbReference>
<dbReference type="Pfam" id="PF00873">
    <property type="entry name" value="ACR_tran"/>
    <property type="match status" value="1"/>
</dbReference>
<dbReference type="PANTHER" id="PTHR32063:SF13">
    <property type="entry name" value="MULTIDRUG EFFLUX PUMP SUBUNIT ACRB-RELATED"/>
    <property type="match status" value="1"/>
</dbReference>
<evidence type="ECO:0000313" key="12">
    <source>
        <dbReference type="Proteomes" id="UP000000270"/>
    </source>
</evidence>
<feature type="transmembrane region" description="Helical" evidence="9">
    <location>
        <begin position="473"/>
        <end position="491"/>
    </location>
</feature>
<gene>
    <name evidence="11" type="primary">hae1</name>
    <name evidence="11" type="ordered locus">AZC_3305</name>
</gene>
<keyword evidence="12" id="KW-1185">Reference proteome</keyword>
<dbReference type="NCBIfam" id="NF000282">
    <property type="entry name" value="RND_permease_1"/>
    <property type="match status" value="1"/>
</dbReference>
<keyword evidence="3 9" id="KW-0813">Transport</keyword>
<dbReference type="FunFam" id="1.20.1640.10:FF:000001">
    <property type="entry name" value="Efflux pump membrane transporter"/>
    <property type="match status" value="1"/>
</dbReference>
<dbReference type="InterPro" id="IPR027463">
    <property type="entry name" value="AcrB_DN_DC_subdom"/>
</dbReference>
<feature type="transmembrane region" description="Helical" evidence="9">
    <location>
        <begin position="441"/>
        <end position="461"/>
    </location>
</feature>